<dbReference type="GO" id="GO:0015473">
    <property type="term" value="F:fimbrial usher porin activity"/>
    <property type="evidence" value="ECO:0007669"/>
    <property type="project" value="InterPro"/>
</dbReference>
<dbReference type="GO" id="GO:0009279">
    <property type="term" value="C:cell outer membrane"/>
    <property type="evidence" value="ECO:0007669"/>
    <property type="project" value="TreeGrafter"/>
</dbReference>
<comment type="caution">
    <text evidence="1">The sequence shown here is derived from an EMBL/GenBank/DDBJ whole genome shotgun (WGS) entry which is preliminary data.</text>
</comment>
<organism evidence="1 2">
    <name type="scientific">Vibrio comitans NBRC 102076</name>
    <dbReference type="NCBI Taxonomy" id="1219078"/>
    <lineage>
        <taxon>Bacteria</taxon>
        <taxon>Pseudomonadati</taxon>
        <taxon>Pseudomonadota</taxon>
        <taxon>Gammaproteobacteria</taxon>
        <taxon>Vibrionales</taxon>
        <taxon>Vibrionaceae</taxon>
        <taxon>Vibrio</taxon>
    </lineage>
</organism>
<keyword evidence="2" id="KW-1185">Reference proteome</keyword>
<dbReference type="GO" id="GO:0009297">
    <property type="term" value="P:pilus assembly"/>
    <property type="evidence" value="ECO:0007669"/>
    <property type="project" value="InterPro"/>
</dbReference>
<dbReference type="AlphaFoldDB" id="A0A4Y3IQ35"/>
<sequence>MPAYLYGLYLGDINVFTDGEQFYGVPANELKGILVPYLTEDALESLSELGSNKLDRNELAKLDIEVEMDIRRLVLNVEPGSKALVEQHFAMSGDYSPPKYTQHAFFAWHNNFNFTYSHNLSAGFDLDAFWLGEWLIGANMGGGNGLNLESSLYVLGNESSFDSDTTAYRGDTFFFVDRASIPLRVSAGDLNTNIAGHLPSLSLGGLGIERLWSELQPNRTIQNGGSQTVNLRESADIAIFVNDIYIRQIRLPPGKYQIDDLPLSQGANDIRLVIRYQSGERDVLNYSQFYNGRLLREGLSDFALYMGVASNIIDREYVYDEEQYVVHGYYEYGLTSLLTLGLNGAYHPLGSISGAVVNFGTPLGNFGTRFSGLLYDDSDDIGYISSLDYEHQIWGSFASPNLRIALERYESYRAIPWADGQALNDGTSARADYTFYFNADWDLNLSANWLDLQSNPFDQYSASAQLSWRGEDITINVGSNYFRDGTNEDDDLTVFANFSWTWFSEQGGYVVDISSLYAHEVSEDIAFDETRLRLEKSSDDRPGDFEYELEAIYSFEQSDRYRARAGYTANRFATELEYNYVDFDGLSSQRITSRSSTALSFIGGDVAWGRSYFGPAAIVKVHDSLDVPVNINTQEERPDHVATRSLNALVGLNSSHSESLLIVDIPEAPIGYDYGSGYNTIVAGSYTGHIITVGSNASKTVIGRLIDENGDYIALRNGVIILASGEERLFFTNSGGRFALERMVSGTFTVELRGNPHLFGEVTIADNDDNLVYLEPVVVSVKDE</sequence>
<reference evidence="1 2" key="1">
    <citation type="submission" date="2019-06" db="EMBL/GenBank/DDBJ databases">
        <title>Whole genome shotgun sequence of Vibrio comitans NBRC 102076.</title>
        <authorList>
            <person name="Hosoyama A."/>
            <person name="Uohara A."/>
            <person name="Ohji S."/>
            <person name="Ichikawa N."/>
        </authorList>
    </citation>
    <scope>NUCLEOTIDE SEQUENCE [LARGE SCALE GENOMIC DNA]</scope>
    <source>
        <strain evidence="1 2">NBRC 102076</strain>
    </source>
</reference>
<dbReference type="RefSeq" id="WP_167495369.1">
    <property type="nucleotide sequence ID" value="NZ_BJLH01000008.1"/>
</dbReference>
<dbReference type="Pfam" id="PF00577">
    <property type="entry name" value="Usher"/>
    <property type="match status" value="1"/>
</dbReference>
<accession>A0A4Y3IQ35</accession>
<evidence type="ECO:0000313" key="2">
    <source>
        <dbReference type="Proteomes" id="UP000318242"/>
    </source>
</evidence>
<dbReference type="InterPro" id="IPR000015">
    <property type="entry name" value="Fimb_usher"/>
</dbReference>
<protein>
    <submittedName>
        <fullName evidence="1">Uncharacterized protein</fullName>
    </submittedName>
</protein>
<dbReference type="EMBL" id="BJLH01000008">
    <property type="protein sequence ID" value="GEA60840.1"/>
    <property type="molecule type" value="Genomic_DNA"/>
</dbReference>
<dbReference type="Proteomes" id="UP000318242">
    <property type="component" value="Unassembled WGS sequence"/>
</dbReference>
<dbReference type="PANTHER" id="PTHR30451:SF5">
    <property type="entry name" value="SLR0019 PROTEIN"/>
    <property type="match status" value="1"/>
</dbReference>
<dbReference type="PANTHER" id="PTHR30451">
    <property type="entry name" value="OUTER MEMBRANE USHER PROTEIN"/>
    <property type="match status" value="1"/>
</dbReference>
<evidence type="ECO:0000313" key="1">
    <source>
        <dbReference type="EMBL" id="GEA60840.1"/>
    </source>
</evidence>
<dbReference type="Gene3D" id="2.60.40.3110">
    <property type="match status" value="1"/>
</dbReference>
<gene>
    <name evidence="1" type="ORF">VCO01S_20330</name>
</gene>
<proteinExistence type="predicted"/>
<name>A0A4Y3IQ35_9VIBR</name>